<protein>
    <submittedName>
        <fullName evidence="1">HEAT repeat-containing protein</fullName>
    </submittedName>
</protein>
<organism evidence="1 2">
    <name type="scientific">Sporanaerobacter acetigenes DSM 13106</name>
    <dbReference type="NCBI Taxonomy" id="1123281"/>
    <lineage>
        <taxon>Bacteria</taxon>
        <taxon>Bacillati</taxon>
        <taxon>Bacillota</taxon>
        <taxon>Tissierellia</taxon>
        <taxon>Tissierellales</taxon>
        <taxon>Sporanaerobacteraceae</taxon>
        <taxon>Sporanaerobacter</taxon>
    </lineage>
</organism>
<dbReference type="Pfam" id="PF13646">
    <property type="entry name" value="HEAT_2"/>
    <property type="match status" value="1"/>
</dbReference>
<dbReference type="InterPro" id="IPR011989">
    <property type="entry name" value="ARM-like"/>
</dbReference>
<dbReference type="InterPro" id="IPR016024">
    <property type="entry name" value="ARM-type_fold"/>
</dbReference>
<dbReference type="PANTHER" id="PTHR12697:SF5">
    <property type="entry name" value="DEOXYHYPUSINE HYDROXYLASE"/>
    <property type="match status" value="1"/>
</dbReference>
<dbReference type="RefSeq" id="WP_072743262.1">
    <property type="nucleotide sequence ID" value="NZ_FQXR01000003.1"/>
</dbReference>
<dbReference type="OrthoDB" id="1706421at2"/>
<dbReference type="AlphaFoldDB" id="A0A1M5ULC0"/>
<evidence type="ECO:0000313" key="2">
    <source>
        <dbReference type="Proteomes" id="UP000184389"/>
    </source>
</evidence>
<accession>A0A1M5ULC0</accession>
<sequence>MHEDFWKNISNVDDHYISYFLYKEGKSLETIAIIRRMSKGEVEKDIIRCKIEQANKQNKKEEKEDELIKIISLPKKERLCYLNSMTDKEKEFLSKDIYKRYIKFKNPEDRIILIWLIGELKDESLIPFLKMELNSKNVNYRRLSCSALGKINKKETKSLLEEKLKDENSQVRQYAIKALASIGDNKTIELLKKIVLNDEKEYVRRSALDTINEIKNNI</sequence>
<dbReference type="EMBL" id="FQXR01000003">
    <property type="protein sequence ID" value="SHH63804.1"/>
    <property type="molecule type" value="Genomic_DNA"/>
</dbReference>
<name>A0A1M5ULC0_9FIRM</name>
<proteinExistence type="predicted"/>
<dbReference type="GO" id="GO:0016491">
    <property type="term" value="F:oxidoreductase activity"/>
    <property type="evidence" value="ECO:0007669"/>
    <property type="project" value="TreeGrafter"/>
</dbReference>
<evidence type="ECO:0000313" key="1">
    <source>
        <dbReference type="EMBL" id="SHH63804.1"/>
    </source>
</evidence>
<gene>
    <name evidence="1" type="ORF">SAMN02745180_00689</name>
</gene>
<dbReference type="PANTHER" id="PTHR12697">
    <property type="entry name" value="PBS LYASE HEAT-LIKE PROTEIN"/>
    <property type="match status" value="1"/>
</dbReference>
<dbReference type="Gene3D" id="1.25.10.10">
    <property type="entry name" value="Leucine-rich Repeat Variant"/>
    <property type="match status" value="1"/>
</dbReference>
<reference evidence="1 2" key="1">
    <citation type="submission" date="2016-11" db="EMBL/GenBank/DDBJ databases">
        <authorList>
            <person name="Jaros S."/>
            <person name="Januszkiewicz K."/>
            <person name="Wedrychowicz H."/>
        </authorList>
    </citation>
    <scope>NUCLEOTIDE SEQUENCE [LARGE SCALE GENOMIC DNA]</scope>
    <source>
        <strain evidence="1 2">DSM 13106</strain>
    </source>
</reference>
<dbReference type="SUPFAM" id="SSF48371">
    <property type="entry name" value="ARM repeat"/>
    <property type="match status" value="1"/>
</dbReference>
<dbReference type="STRING" id="1123281.SAMN02745180_00689"/>
<keyword evidence="2" id="KW-1185">Reference proteome</keyword>
<dbReference type="Proteomes" id="UP000184389">
    <property type="component" value="Unassembled WGS sequence"/>
</dbReference>